<gene>
    <name evidence="1" type="ORF">AVEN_2783_1</name>
</gene>
<reference evidence="1 2" key="1">
    <citation type="journal article" date="2019" name="Sci. Rep.">
        <title>Orb-weaving spider Araneus ventricosus genome elucidates the spidroin gene catalogue.</title>
        <authorList>
            <person name="Kono N."/>
            <person name="Nakamura H."/>
            <person name="Ohtoshi R."/>
            <person name="Moran D.A.P."/>
            <person name="Shinohara A."/>
            <person name="Yoshida Y."/>
            <person name="Fujiwara M."/>
            <person name="Mori M."/>
            <person name="Tomita M."/>
            <person name="Arakawa K."/>
        </authorList>
    </citation>
    <scope>NUCLEOTIDE SEQUENCE [LARGE SCALE GENOMIC DNA]</scope>
</reference>
<dbReference type="AlphaFoldDB" id="A0A4Y2FMI6"/>
<comment type="caution">
    <text evidence="1">The sequence shown here is derived from an EMBL/GenBank/DDBJ whole genome shotgun (WGS) entry which is preliminary data.</text>
</comment>
<evidence type="ECO:0000313" key="1">
    <source>
        <dbReference type="EMBL" id="GBM40844.1"/>
    </source>
</evidence>
<dbReference type="EMBL" id="BGPR01250603">
    <property type="protein sequence ID" value="GBM40844.1"/>
    <property type="molecule type" value="Genomic_DNA"/>
</dbReference>
<sequence length="51" mass="5688">VAQTVVWYTNGGNAHQNRYSFGMRHRGLRCQVSPVLVTAKILNLRFSIGIG</sequence>
<keyword evidence="2" id="KW-1185">Reference proteome</keyword>
<proteinExistence type="predicted"/>
<protein>
    <submittedName>
        <fullName evidence="1">Uncharacterized protein</fullName>
    </submittedName>
</protein>
<organism evidence="1 2">
    <name type="scientific">Araneus ventricosus</name>
    <name type="common">Orbweaver spider</name>
    <name type="synonym">Epeira ventricosa</name>
    <dbReference type="NCBI Taxonomy" id="182803"/>
    <lineage>
        <taxon>Eukaryota</taxon>
        <taxon>Metazoa</taxon>
        <taxon>Ecdysozoa</taxon>
        <taxon>Arthropoda</taxon>
        <taxon>Chelicerata</taxon>
        <taxon>Arachnida</taxon>
        <taxon>Araneae</taxon>
        <taxon>Araneomorphae</taxon>
        <taxon>Entelegynae</taxon>
        <taxon>Araneoidea</taxon>
        <taxon>Araneidae</taxon>
        <taxon>Araneus</taxon>
    </lineage>
</organism>
<accession>A0A4Y2FMI6</accession>
<feature type="non-terminal residue" evidence="1">
    <location>
        <position position="1"/>
    </location>
</feature>
<dbReference type="Proteomes" id="UP000499080">
    <property type="component" value="Unassembled WGS sequence"/>
</dbReference>
<name>A0A4Y2FMI6_ARAVE</name>
<evidence type="ECO:0000313" key="2">
    <source>
        <dbReference type="Proteomes" id="UP000499080"/>
    </source>
</evidence>